<organism evidence="2 3">
    <name type="scientific">Salix udensis</name>
    <dbReference type="NCBI Taxonomy" id="889485"/>
    <lineage>
        <taxon>Eukaryota</taxon>
        <taxon>Viridiplantae</taxon>
        <taxon>Streptophyta</taxon>
        <taxon>Embryophyta</taxon>
        <taxon>Tracheophyta</taxon>
        <taxon>Spermatophyta</taxon>
        <taxon>Magnoliopsida</taxon>
        <taxon>eudicotyledons</taxon>
        <taxon>Gunneridae</taxon>
        <taxon>Pentapetalae</taxon>
        <taxon>rosids</taxon>
        <taxon>fabids</taxon>
        <taxon>Malpighiales</taxon>
        <taxon>Salicaceae</taxon>
        <taxon>Saliceae</taxon>
        <taxon>Salix</taxon>
    </lineage>
</organism>
<reference evidence="2" key="1">
    <citation type="submission" date="2022-10" db="EMBL/GenBank/DDBJ databases">
        <authorList>
            <person name="Hyden B.L."/>
            <person name="Feng K."/>
            <person name="Yates T."/>
            <person name="Jawdy S."/>
            <person name="Smart L.B."/>
            <person name="Muchero W."/>
        </authorList>
    </citation>
    <scope>NUCLEOTIDE SEQUENCE</scope>
    <source>
        <tissue evidence="2">Shoot tip</tissue>
    </source>
</reference>
<feature type="region of interest" description="Disordered" evidence="1">
    <location>
        <begin position="1"/>
        <end position="170"/>
    </location>
</feature>
<evidence type="ECO:0000256" key="1">
    <source>
        <dbReference type="SAM" id="MobiDB-lite"/>
    </source>
</evidence>
<dbReference type="Proteomes" id="UP001162972">
    <property type="component" value="Unassembled WGS sequence"/>
</dbReference>
<comment type="caution">
    <text evidence="2">The sequence shown here is derived from an EMBL/GenBank/DDBJ whole genome shotgun (WGS) entry which is preliminary data.</text>
</comment>
<name>A0AAD6J5Y5_9ROSI</name>
<reference evidence="2" key="2">
    <citation type="journal article" date="2023" name="Int. J. Mol. Sci.">
        <title>De Novo Assembly and Annotation of 11 Diverse Shrub Willow (Salix) Genomes Reveals Novel Gene Organization in Sex-Linked Regions.</title>
        <authorList>
            <person name="Hyden B."/>
            <person name="Feng K."/>
            <person name="Yates T.B."/>
            <person name="Jawdy S."/>
            <person name="Cereghino C."/>
            <person name="Smart L.B."/>
            <person name="Muchero W."/>
        </authorList>
    </citation>
    <scope>NUCLEOTIDE SEQUENCE</scope>
    <source>
        <tissue evidence="2">Shoot tip</tissue>
    </source>
</reference>
<feature type="region of interest" description="Disordered" evidence="1">
    <location>
        <begin position="183"/>
        <end position="213"/>
    </location>
</feature>
<evidence type="ECO:0000313" key="3">
    <source>
        <dbReference type="Proteomes" id="UP001162972"/>
    </source>
</evidence>
<feature type="compositionally biased region" description="Basic and acidic residues" evidence="1">
    <location>
        <begin position="185"/>
        <end position="202"/>
    </location>
</feature>
<sequence length="249" mass="25953">MVDDVAEVEKKKPDLPSKTPKPNSVSAKAGGGGGIVLALKKKPDLPSKTPKPNTVSAKAGDGGGIVLALGKLKKRKQGEEGNVKKKRILNEKGDEGEEGSDDLPEDVKEGAVMMLGKKKKPDLPSKTPKPNSVSAKAGGGGGIILALKKKPDLPSKTPKPNSVSAKAGGGGGIVLALGKLKKRKQGEEGNVKKKKRILNEKGDEWEEGSDDLPEDVKEGAVMMLGKDPGFKDASISVTRVAWSPDGNFV</sequence>
<accession>A0AAD6J5Y5</accession>
<feature type="compositionally biased region" description="Acidic residues" evidence="1">
    <location>
        <begin position="203"/>
        <end position="213"/>
    </location>
</feature>
<proteinExistence type="predicted"/>
<protein>
    <submittedName>
        <fullName evidence="2">Uncharacterized protein</fullName>
    </submittedName>
</protein>
<dbReference type="AlphaFoldDB" id="A0AAD6J5Y5"/>
<gene>
    <name evidence="2" type="ORF">OIU84_027823</name>
</gene>
<evidence type="ECO:0000313" key="2">
    <source>
        <dbReference type="EMBL" id="KAJ6392535.1"/>
    </source>
</evidence>
<feature type="compositionally biased region" description="Basic and acidic residues" evidence="1">
    <location>
        <begin position="77"/>
        <end position="93"/>
    </location>
</feature>
<keyword evidence="3" id="KW-1185">Reference proteome</keyword>
<dbReference type="EMBL" id="JAPFFJ010000749">
    <property type="protein sequence ID" value="KAJ6392535.1"/>
    <property type="molecule type" value="Genomic_DNA"/>
</dbReference>
<feature type="compositionally biased region" description="Acidic residues" evidence="1">
    <location>
        <begin position="94"/>
        <end position="104"/>
    </location>
</feature>
<feature type="non-terminal residue" evidence="2">
    <location>
        <position position="1"/>
    </location>
</feature>